<keyword evidence="2" id="KW-0812">Transmembrane</keyword>
<keyword evidence="4" id="KW-1185">Reference proteome</keyword>
<evidence type="ECO:0000313" key="4">
    <source>
        <dbReference type="Proteomes" id="UP001281761"/>
    </source>
</evidence>
<protein>
    <submittedName>
        <fullName evidence="3">Uncharacterized protein</fullName>
    </submittedName>
</protein>
<dbReference type="InterPro" id="IPR011050">
    <property type="entry name" value="Pectin_lyase_fold/virulence"/>
</dbReference>
<dbReference type="EMBL" id="JARBJD010000117">
    <property type="protein sequence ID" value="KAK2951530.1"/>
    <property type="molecule type" value="Genomic_DNA"/>
</dbReference>
<dbReference type="SUPFAM" id="SSF51126">
    <property type="entry name" value="Pectin lyase-like"/>
    <property type="match status" value="1"/>
</dbReference>
<evidence type="ECO:0000313" key="3">
    <source>
        <dbReference type="EMBL" id="KAK2951530.1"/>
    </source>
</evidence>
<dbReference type="Proteomes" id="UP001281761">
    <property type="component" value="Unassembled WGS sequence"/>
</dbReference>
<feature type="region of interest" description="Disordered" evidence="1">
    <location>
        <begin position="1510"/>
        <end position="1576"/>
    </location>
</feature>
<reference evidence="3 4" key="1">
    <citation type="journal article" date="2022" name="bioRxiv">
        <title>Genomics of Preaxostyla Flagellates Illuminates Evolutionary Transitions and the Path Towards Mitochondrial Loss.</title>
        <authorList>
            <person name="Novak L.V.F."/>
            <person name="Treitli S.C."/>
            <person name="Pyrih J."/>
            <person name="Halakuc P."/>
            <person name="Pipaliya S.V."/>
            <person name="Vacek V."/>
            <person name="Brzon O."/>
            <person name="Soukal P."/>
            <person name="Eme L."/>
            <person name="Dacks J.B."/>
            <person name="Karnkowska A."/>
            <person name="Elias M."/>
            <person name="Hampl V."/>
        </authorList>
    </citation>
    <scope>NUCLEOTIDE SEQUENCE [LARGE SCALE GENOMIC DNA]</scope>
    <source>
        <strain evidence="3">NAU3</strain>
        <tissue evidence="3">Gut</tissue>
    </source>
</reference>
<proteinExistence type="predicted"/>
<keyword evidence="2" id="KW-1133">Transmembrane helix</keyword>
<feature type="transmembrane region" description="Helical" evidence="2">
    <location>
        <begin position="1423"/>
        <end position="1449"/>
    </location>
</feature>
<organism evidence="3 4">
    <name type="scientific">Blattamonas nauphoetae</name>
    <dbReference type="NCBI Taxonomy" id="2049346"/>
    <lineage>
        <taxon>Eukaryota</taxon>
        <taxon>Metamonada</taxon>
        <taxon>Preaxostyla</taxon>
        <taxon>Oxymonadida</taxon>
        <taxon>Blattamonas</taxon>
    </lineage>
</organism>
<sequence length="1576" mass="172238">MLGSSLSNMTMMSGDSFFGGSKTDSRLCSTTIWNVTHSSLTASPPVSVADRTLILGSKFSYVSNAIDGTIVRRFCHTTRFLTQNTTFSNGLFEEKTFESPQTLSDISNTFIKCVFNCCTSSSNGGSLSASYAVLPSSIDLTLRDCQFSSSKSDQNGGAIAVILDGSNNEECRLTINLERCGFRNTTARTGEGGAIFVNVRGDSEIFGSIENRNSVFSVCSSVVGGCIRSSISSTKSISFLMDDCRVYKSNAEKGGAIAHEVFLSSTSSFSVMNSGFFDCSSTYGGSLMFVIHEYLNISITNTKFNGSSSIQVGGCIAIKHCQSATNFPYSVVLSDIVVETCSAASQGGFLHLYQEYLAMEEESTISCDHIIAKRCSAQLSGGFFFFSQTKYMNLSVSSSTFQTLNADIEAAFLYCSDRISRDHHLPLTISISNVTFSDLSSTSGCLFCSSVISEQPSLSLTLNDVTVTKFYGSGTDRGALIHFWPSNVHSKPKCVIKNCHFTRDSSDVSSVICQLEGTLRLESTIILDRSLENKMMLKLSPNTTLSLNKCQLISSASRKKGRDFKMISGPIGQANFVECSEVVFSVHSPTCDGYLVLFDSLPSNVETLFESCVDTSTENSFPSIVDQTGNRTFSITSDTLEVYVDEESGDDSIMCGFHFNPCQSISYASNVSSHIAFSISAVGVFTAPVHPIVLPSPCIRLTSRPSKQSDRAALKFSLSDSPILQAPDDPFELSNLVFILETDMDEGVFFKTGLGSTRVRNIVMHYTGQHRILLFLLAHISSSTFEIDLDSLDLPLNHIVLFSSNSAVSVVDSSTFKTVNMTGSSTFLGTSEHTLITNSSFKTIKSTEPFFTLSSSTLYLSNTLFQFCQVESDALIVVGEDSFLFVESSTFQSCTGIEAGVAVFTDKANTVSSFTNVILINNRVHHKEGIDQAKTSLFGNDLTIRGNPQLVNISSSRSSSFFPRVVVGDPENTEVVDISSLHSLFSISSGSLVVSHLRCDNFQSTKHSSTLLFVDRADFNLNNTTLSSLSAVSEGGLMCGTIQHTHFNLSDILFEALQTPSNCGMLNLKVIDNGSISLRNTTFSNLNITSPLISLALSSSLHLTTNNIVVDVSSLHVRSCRGTEIAGSVLLVDNPHAIRWTLTEPKGSKYLNEIEWDSFAEKRGADETRSLFDDRIPVIPQYIVKDGVNNNVIDCGTPQLPCSSIEFAVCRIHPHRTNAVGVVLNSQVDLKERLSDTRCSFVDGSNTTLTIIQRVVDSGAAIVVGEEFELVSVDVALPPNSSSLGRDVGIIECSSGSLSIKQVTVLQTTMSGYLHRVIVMAVDANVTISDCELSRLSTEDGILSLRFTNKTTPTFLFRNVSFVNCQPPNAIKIALTFSPEHRKVKMRDHFDKMQLDWKHPEWYSLKVGERNSSFLFDVVVHPAIWVGLGVASLLALLIVPWLLCTPAMFPVMLCYRHHRNTTDSSSRSPCCKCLHPDGGRGQREHDPWDVVHLLNGIPNEYRYATITDAKTRQQNDGEEGERTFVGPHPKHRLSQKRRMSHRMDGDLLQAQGSENPSSESDSENVFDSSDQSEEFI</sequence>
<evidence type="ECO:0000256" key="2">
    <source>
        <dbReference type="SAM" id="Phobius"/>
    </source>
</evidence>
<gene>
    <name evidence="3" type="ORF">BLNAU_13552</name>
</gene>
<accession>A0ABQ9XJA1</accession>
<keyword evidence="2" id="KW-0472">Membrane</keyword>
<evidence type="ECO:0000256" key="1">
    <source>
        <dbReference type="SAM" id="MobiDB-lite"/>
    </source>
</evidence>
<feature type="compositionally biased region" description="Basic residues" evidence="1">
    <location>
        <begin position="1528"/>
        <end position="1540"/>
    </location>
</feature>
<feature type="compositionally biased region" description="Acidic residues" evidence="1">
    <location>
        <begin position="1560"/>
        <end position="1576"/>
    </location>
</feature>
<name>A0ABQ9XJA1_9EUKA</name>
<comment type="caution">
    <text evidence="3">The sequence shown here is derived from an EMBL/GenBank/DDBJ whole genome shotgun (WGS) entry which is preliminary data.</text>
</comment>